<dbReference type="eggNOG" id="COG2205">
    <property type="taxonomic scope" value="Bacteria"/>
</dbReference>
<evidence type="ECO:0000256" key="4">
    <source>
        <dbReference type="ARBA" id="ARBA00022679"/>
    </source>
</evidence>
<dbReference type="InterPro" id="IPR036890">
    <property type="entry name" value="HATPase_C_sf"/>
</dbReference>
<name>W7YBA9_9BACT</name>
<dbReference type="InterPro" id="IPR003594">
    <property type="entry name" value="HATPase_dom"/>
</dbReference>
<evidence type="ECO:0000256" key="6">
    <source>
        <dbReference type="ARBA" id="ARBA00023012"/>
    </source>
</evidence>
<dbReference type="Pfam" id="PF02518">
    <property type="entry name" value="HATPase_c"/>
    <property type="match status" value="1"/>
</dbReference>
<dbReference type="AlphaFoldDB" id="W7YBA9"/>
<evidence type="ECO:0000256" key="2">
    <source>
        <dbReference type="ARBA" id="ARBA00012438"/>
    </source>
</evidence>
<protein>
    <recommendedName>
        <fullName evidence="2">histidine kinase</fullName>
        <ecNumber evidence="2">2.7.13.3</ecNumber>
    </recommendedName>
</protein>
<keyword evidence="4" id="KW-0808">Transferase</keyword>
<dbReference type="PANTHER" id="PTHR43711">
    <property type="entry name" value="TWO-COMPONENT HISTIDINE KINASE"/>
    <property type="match status" value="1"/>
</dbReference>
<dbReference type="InterPro" id="IPR004358">
    <property type="entry name" value="Sig_transdc_His_kin-like_C"/>
</dbReference>
<dbReference type="OrthoDB" id="9796457at2"/>
<dbReference type="CDD" id="cd00082">
    <property type="entry name" value="HisKA"/>
    <property type="match status" value="1"/>
</dbReference>
<reference evidence="9 10" key="1">
    <citation type="journal article" date="2014" name="Genome Announc.">
        <title>Draft Genome Sequence of Cytophaga fermentans JCM 21142T, a Facultative Anaerobe Isolated from Marine Mud.</title>
        <authorList>
            <person name="Starns D."/>
            <person name="Oshima K."/>
            <person name="Suda W."/>
            <person name="Iino T."/>
            <person name="Yuki M."/>
            <person name="Inoue J."/>
            <person name="Kitamura K."/>
            <person name="Iida T."/>
            <person name="Darby A."/>
            <person name="Hattori M."/>
            <person name="Ohkuma M."/>
        </authorList>
    </citation>
    <scope>NUCLEOTIDE SEQUENCE [LARGE SCALE GENOMIC DNA]</scope>
    <source>
        <strain evidence="9 10">JCM 21142</strain>
    </source>
</reference>
<dbReference type="EMBL" id="BAMD01000002">
    <property type="protein sequence ID" value="GAF01691.1"/>
    <property type="molecule type" value="Genomic_DNA"/>
</dbReference>
<dbReference type="SUPFAM" id="SSF47384">
    <property type="entry name" value="Homodimeric domain of signal transducing histidine kinase"/>
    <property type="match status" value="1"/>
</dbReference>
<keyword evidence="5" id="KW-0418">Kinase</keyword>
<dbReference type="PANTHER" id="PTHR43711:SF26">
    <property type="entry name" value="SENSOR HISTIDINE KINASE RCSC"/>
    <property type="match status" value="1"/>
</dbReference>
<comment type="catalytic activity">
    <reaction evidence="1">
        <text>ATP + protein L-histidine = ADP + protein N-phospho-L-histidine.</text>
        <dbReference type="EC" id="2.7.13.3"/>
    </reaction>
</comment>
<dbReference type="Proteomes" id="UP000019402">
    <property type="component" value="Unassembled WGS sequence"/>
</dbReference>
<dbReference type="InterPro" id="IPR003661">
    <property type="entry name" value="HisK_dim/P_dom"/>
</dbReference>
<comment type="caution">
    <text evidence="9">The sequence shown here is derived from an EMBL/GenBank/DDBJ whole genome shotgun (WGS) entry which is preliminary data.</text>
</comment>
<dbReference type="Gene3D" id="3.30.565.10">
    <property type="entry name" value="Histidine kinase-like ATPase, C-terminal domain"/>
    <property type="match status" value="1"/>
</dbReference>
<dbReference type="STRING" id="869213.GCA_000517085_03195"/>
<dbReference type="InterPro" id="IPR050736">
    <property type="entry name" value="Sensor_HK_Regulatory"/>
</dbReference>
<dbReference type="InterPro" id="IPR036097">
    <property type="entry name" value="HisK_dim/P_sf"/>
</dbReference>
<evidence type="ECO:0000256" key="5">
    <source>
        <dbReference type="ARBA" id="ARBA00022777"/>
    </source>
</evidence>
<feature type="coiled-coil region" evidence="7">
    <location>
        <begin position="186"/>
        <end position="220"/>
    </location>
</feature>
<dbReference type="EC" id="2.7.13.3" evidence="2"/>
<keyword evidence="10" id="KW-1185">Reference proteome</keyword>
<evidence type="ECO:0000256" key="1">
    <source>
        <dbReference type="ARBA" id="ARBA00000085"/>
    </source>
</evidence>
<dbReference type="Gene3D" id="1.10.287.130">
    <property type="match status" value="1"/>
</dbReference>
<accession>W7YBA9</accession>
<evidence type="ECO:0000256" key="7">
    <source>
        <dbReference type="SAM" id="Coils"/>
    </source>
</evidence>
<evidence type="ECO:0000313" key="10">
    <source>
        <dbReference type="Proteomes" id="UP000019402"/>
    </source>
</evidence>
<dbReference type="SUPFAM" id="SSF55874">
    <property type="entry name" value="ATPase domain of HSP90 chaperone/DNA topoisomerase II/histidine kinase"/>
    <property type="match status" value="1"/>
</dbReference>
<feature type="domain" description="Histidine kinase" evidence="8">
    <location>
        <begin position="227"/>
        <end position="446"/>
    </location>
</feature>
<sequence>MAKQSYQEFISQHLKLDHDLESCIYELFNPNNVMLGDDFFVASALSMCTYLNADYAFIARINPREETLEMLANCHKGEIVQGSVLQCDDEPCKQVIADNIVTYKESVRAAFPDSKLLKECEAEAFCGVPLYNASRKPIGVLLTLYSHKISDAKKIETLMFMYSSKVGSELEHRDRQLELRMHNMELLVFKEELISKNRELDQINNELKKVTLKAEEGNKLKSSFLANLSHEIRTPMNAIIGFTELLKSNNLSVEEKDEYLNIIYQNGNQLMRVMDALIDISKLQAKVYVEQKQRVRVNKMVSELHRNYSQEIKAMRKDIRILMLPGAADGMDILHTHKEALCKVFDHLIDNAIKFTHHGTVYIGYTVGDGCYEFFVKDTGVGIVKGQEENIFDLFRQGDVEKSREFGGNGIGLSIVKKYVEIMDGSVWAECNQKEGALIKFIIPMK</sequence>
<keyword evidence="6" id="KW-0902">Two-component regulatory system</keyword>
<gene>
    <name evidence="9" type="ORF">JCM21142_305</name>
</gene>
<keyword evidence="7" id="KW-0175">Coiled coil</keyword>
<dbReference type="PRINTS" id="PR00344">
    <property type="entry name" value="BCTRLSENSOR"/>
</dbReference>
<evidence type="ECO:0000259" key="8">
    <source>
        <dbReference type="PROSITE" id="PS50109"/>
    </source>
</evidence>
<dbReference type="SMART" id="SM00388">
    <property type="entry name" value="HisKA"/>
    <property type="match status" value="1"/>
</dbReference>
<dbReference type="Pfam" id="PF00512">
    <property type="entry name" value="HisKA"/>
    <property type="match status" value="1"/>
</dbReference>
<keyword evidence="3" id="KW-0597">Phosphoprotein</keyword>
<dbReference type="RefSeq" id="WP_052343241.1">
    <property type="nucleotide sequence ID" value="NZ_BAMD01000002.1"/>
</dbReference>
<evidence type="ECO:0000313" key="9">
    <source>
        <dbReference type="EMBL" id="GAF01691.1"/>
    </source>
</evidence>
<dbReference type="SUPFAM" id="SSF55781">
    <property type="entry name" value="GAF domain-like"/>
    <property type="match status" value="1"/>
</dbReference>
<evidence type="ECO:0000256" key="3">
    <source>
        <dbReference type="ARBA" id="ARBA00022553"/>
    </source>
</evidence>
<dbReference type="PROSITE" id="PS50109">
    <property type="entry name" value="HIS_KIN"/>
    <property type="match status" value="1"/>
</dbReference>
<organism evidence="9 10">
    <name type="scientific">Saccharicrinis fermentans DSM 9555 = JCM 21142</name>
    <dbReference type="NCBI Taxonomy" id="869213"/>
    <lineage>
        <taxon>Bacteria</taxon>
        <taxon>Pseudomonadati</taxon>
        <taxon>Bacteroidota</taxon>
        <taxon>Bacteroidia</taxon>
        <taxon>Marinilabiliales</taxon>
        <taxon>Marinilabiliaceae</taxon>
        <taxon>Saccharicrinis</taxon>
    </lineage>
</organism>
<dbReference type="GO" id="GO:0000155">
    <property type="term" value="F:phosphorelay sensor kinase activity"/>
    <property type="evidence" value="ECO:0007669"/>
    <property type="project" value="InterPro"/>
</dbReference>
<dbReference type="SMART" id="SM00387">
    <property type="entry name" value="HATPase_c"/>
    <property type="match status" value="1"/>
</dbReference>
<proteinExistence type="predicted"/>
<dbReference type="InterPro" id="IPR005467">
    <property type="entry name" value="His_kinase_dom"/>
</dbReference>